<feature type="chain" id="PRO_5039364213" evidence="1">
    <location>
        <begin position="30"/>
        <end position="533"/>
    </location>
</feature>
<dbReference type="OrthoDB" id="5091875at2"/>
<evidence type="ECO:0000313" key="2">
    <source>
        <dbReference type="EMBL" id="KAB1639207.1"/>
    </source>
</evidence>
<protein>
    <submittedName>
        <fullName evidence="2">Uncharacterized protein</fullName>
    </submittedName>
</protein>
<dbReference type="InterPro" id="IPR009091">
    <property type="entry name" value="RCC1/BLIP-II"/>
</dbReference>
<sequence>MTHAAPDPKSRLSRRTVMATAAWTTPVLAALASAPLAAASNEPLIVGLTGFGATRCGTVDAGQVRFEATIGEKPAPTTGTVAIQLPVGLEFTTGGRTANVTIGAGGVARVPAFRATGTAGAYTITATYEGVVAYAYGSITASPGQVVQITRDVGTSSSNAPQINWSTVPGLTTATVGAISGDQANSSAGSNAAVLVAGGLVRYWGRNVGADQSAPGTLQYGGTNVTNMTFVDAWTSLQDGNTSTGGVATGSTGTEVYQWYRTGTGTGAPVVAKVTGITGTVIAAESNDGFSYVLTTAGLHYWGNATSGTTVTATLISGTAGASAISTYGVRETSFVHGGAVLFANGAIRQWTNGHTLTTVAGAPTGIAQVEANSGAIIVRTTNGDLWTSGSAFGFSAGGAAWTRRARNVAAFASWAIRNYVGGLYITSTGTMMQFHASTRIPGISVDYAFKAEAKTADATGKAITKVFASDGTYLALASDGSVYAWGGNLDNGTRGNPKLVPSDNVIDLNVWGYHPTAGSYYGGGYVIEGTVC</sequence>
<keyword evidence="1" id="KW-0732">Signal</keyword>
<dbReference type="InterPro" id="IPR006311">
    <property type="entry name" value="TAT_signal"/>
</dbReference>
<evidence type="ECO:0000256" key="1">
    <source>
        <dbReference type="SAM" id="SignalP"/>
    </source>
</evidence>
<comment type="caution">
    <text evidence="2">The sequence shown here is derived from an EMBL/GenBank/DDBJ whole genome shotgun (WGS) entry which is preliminary data.</text>
</comment>
<dbReference type="Proteomes" id="UP000490386">
    <property type="component" value="Unassembled WGS sequence"/>
</dbReference>
<reference evidence="2 3" key="1">
    <citation type="submission" date="2019-09" db="EMBL/GenBank/DDBJ databases">
        <title>Phylogeny of genus Pseudoclavibacter and closely related genus.</title>
        <authorList>
            <person name="Li Y."/>
        </authorList>
    </citation>
    <scope>NUCLEOTIDE SEQUENCE [LARGE SCALE GENOMIC DNA]</scope>
    <source>
        <strain evidence="2 3">THG-MD12</strain>
    </source>
</reference>
<dbReference type="EMBL" id="WBJX01000001">
    <property type="protein sequence ID" value="KAB1639207.1"/>
    <property type="molecule type" value="Genomic_DNA"/>
</dbReference>
<dbReference type="PROSITE" id="PS51318">
    <property type="entry name" value="TAT"/>
    <property type="match status" value="1"/>
</dbReference>
<dbReference type="AlphaFoldDB" id="A0A7J5B517"/>
<proteinExistence type="predicted"/>
<gene>
    <name evidence="2" type="ORF">F8O03_02370</name>
</gene>
<organism evidence="2 3">
    <name type="scientific">Pseudoclavibacter terrae</name>
    <dbReference type="NCBI Taxonomy" id="1530195"/>
    <lineage>
        <taxon>Bacteria</taxon>
        <taxon>Bacillati</taxon>
        <taxon>Actinomycetota</taxon>
        <taxon>Actinomycetes</taxon>
        <taxon>Micrococcales</taxon>
        <taxon>Microbacteriaceae</taxon>
        <taxon>Pseudoclavibacter</taxon>
    </lineage>
</organism>
<accession>A0A7J5B517</accession>
<evidence type="ECO:0000313" key="3">
    <source>
        <dbReference type="Proteomes" id="UP000490386"/>
    </source>
</evidence>
<feature type="signal peptide" evidence="1">
    <location>
        <begin position="1"/>
        <end position="29"/>
    </location>
</feature>
<dbReference type="Pfam" id="PF13540">
    <property type="entry name" value="RCC1_2"/>
    <property type="match status" value="1"/>
</dbReference>
<dbReference type="RefSeq" id="WP_151422223.1">
    <property type="nucleotide sequence ID" value="NZ_WBJX01000001.1"/>
</dbReference>
<dbReference type="Gene3D" id="2.130.10.30">
    <property type="entry name" value="Regulator of chromosome condensation 1/beta-lactamase-inhibitor protein II"/>
    <property type="match status" value="1"/>
</dbReference>
<name>A0A7J5B517_9MICO</name>
<keyword evidence="3" id="KW-1185">Reference proteome</keyword>